<dbReference type="InterPro" id="IPR021070">
    <property type="entry name" value="Killing_trait_RebB"/>
</dbReference>
<proteinExistence type="predicted"/>
<evidence type="ECO:0000313" key="2">
    <source>
        <dbReference type="Proteomes" id="UP000220629"/>
    </source>
</evidence>
<name>A0A2A7SGW4_BURGA</name>
<organism evidence="1 2">
    <name type="scientific">Burkholderia gladioli</name>
    <name type="common">Pseudomonas marginata</name>
    <name type="synonym">Phytomonas marginata</name>
    <dbReference type="NCBI Taxonomy" id="28095"/>
    <lineage>
        <taxon>Bacteria</taxon>
        <taxon>Pseudomonadati</taxon>
        <taxon>Pseudomonadota</taxon>
        <taxon>Betaproteobacteria</taxon>
        <taxon>Burkholderiales</taxon>
        <taxon>Burkholderiaceae</taxon>
        <taxon>Burkholderia</taxon>
    </lineage>
</organism>
<dbReference type="AlphaFoldDB" id="A0A2A7SGW4"/>
<dbReference type="Proteomes" id="UP000220629">
    <property type="component" value="Unassembled WGS sequence"/>
</dbReference>
<protein>
    <submittedName>
        <fullName evidence="1">Glycerol-3-phosphate dehydrogenase</fullName>
    </submittedName>
</protein>
<evidence type="ECO:0000313" key="1">
    <source>
        <dbReference type="EMBL" id="PEH42515.1"/>
    </source>
</evidence>
<reference evidence="2" key="1">
    <citation type="submission" date="2017-09" db="EMBL/GenBank/DDBJ databases">
        <title>FDA dAtabase for Regulatory Grade micrObial Sequences (FDA-ARGOS): Supporting development and validation of Infectious Disease Dx tests.</title>
        <authorList>
            <person name="Minogue T."/>
            <person name="Wolcott M."/>
            <person name="Wasieloski L."/>
            <person name="Aguilar W."/>
            <person name="Moore D."/>
            <person name="Tallon L."/>
            <person name="Sadzewicz L."/>
            <person name="Ott S."/>
            <person name="Zhao X."/>
            <person name="Nagaraj S."/>
            <person name="Vavikolanu K."/>
            <person name="Aluvathingal J."/>
            <person name="Nadendla S."/>
            <person name="Sichtig H."/>
        </authorList>
    </citation>
    <scope>NUCLEOTIDE SEQUENCE [LARGE SCALE GENOMIC DNA]</scope>
    <source>
        <strain evidence="2">FDAARGOS_390</strain>
    </source>
</reference>
<gene>
    <name evidence="1" type="ORF">CRM94_10335</name>
</gene>
<comment type="caution">
    <text evidence="1">The sequence shown here is derived from an EMBL/GenBank/DDBJ whole genome shotgun (WGS) entry which is preliminary data.</text>
</comment>
<dbReference type="RefSeq" id="WP_096751111.1">
    <property type="nucleotide sequence ID" value="NZ_CADEPO010000013.1"/>
</dbReference>
<sequence length="88" mass="8986">MAFPTAVNTQITDAVTQADTEVLGDAPAVAMGNLFVATAQALSNAAHNATNAQQQQNITAQAATVMGVATLYSVDTATTGEATTRIFQ</sequence>
<accession>A0A2A7SGW4</accession>
<dbReference type="EMBL" id="PDDY01000001">
    <property type="protein sequence ID" value="PEH42515.1"/>
    <property type="molecule type" value="Genomic_DNA"/>
</dbReference>
<dbReference type="Pfam" id="PF11747">
    <property type="entry name" value="RebB"/>
    <property type="match status" value="1"/>
</dbReference>